<reference evidence="1 2" key="1">
    <citation type="submission" date="2018-02" db="EMBL/GenBank/DDBJ databases">
        <title>The genomes of Aspergillus section Nigri reveals drivers in fungal speciation.</title>
        <authorList>
            <consortium name="DOE Joint Genome Institute"/>
            <person name="Vesth T.C."/>
            <person name="Nybo J."/>
            <person name="Theobald S."/>
            <person name="Brandl J."/>
            <person name="Frisvad J.C."/>
            <person name="Nielsen K.F."/>
            <person name="Lyhne E.K."/>
            <person name="Kogle M.E."/>
            <person name="Kuo A."/>
            <person name="Riley R."/>
            <person name="Clum A."/>
            <person name="Nolan M."/>
            <person name="Lipzen A."/>
            <person name="Salamov A."/>
            <person name="Henrissat B."/>
            <person name="Wiebenga A."/>
            <person name="De vries R.P."/>
            <person name="Grigoriev I.V."/>
            <person name="Mortensen U.H."/>
            <person name="Andersen M.R."/>
            <person name="Baker S.E."/>
        </authorList>
    </citation>
    <scope>NUCLEOTIDE SEQUENCE [LARGE SCALE GENOMIC DNA]</scope>
    <source>
        <strain evidence="1 2">CBS 121057</strain>
    </source>
</reference>
<dbReference type="OrthoDB" id="4425826at2759"/>
<gene>
    <name evidence="1" type="ORF">BO78DRAFT_403110</name>
</gene>
<accession>A0A319ER54</accession>
<proteinExistence type="predicted"/>
<organism evidence="1 2">
    <name type="scientific">Aspergillus sclerotiicarbonarius (strain CBS 121057 / IBT 28362)</name>
    <dbReference type="NCBI Taxonomy" id="1448318"/>
    <lineage>
        <taxon>Eukaryota</taxon>
        <taxon>Fungi</taxon>
        <taxon>Dikarya</taxon>
        <taxon>Ascomycota</taxon>
        <taxon>Pezizomycotina</taxon>
        <taxon>Eurotiomycetes</taxon>
        <taxon>Eurotiomycetidae</taxon>
        <taxon>Eurotiales</taxon>
        <taxon>Aspergillaceae</taxon>
        <taxon>Aspergillus</taxon>
        <taxon>Aspergillus subgen. Circumdati</taxon>
    </lineage>
</organism>
<dbReference type="EMBL" id="KZ826317">
    <property type="protein sequence ID" value="PYI11731.1"/>
    <property type="molecule type" value="Genomic_DNA"/>
</dbReference>
<sequence>MKTLQRICHVIEVLNQRQSIPSDYEPIFEERIILICSTPKRLPRKATPRPKTEYKAHDRLKTARKTYLEVLERFPSVFVPFILVVSPTSCQTWKADEMWRGLQGCKATLLSDKIYKYMECLAVDKGISQTAVYKRLKQLLFPQVHLKPRTIRETDECWAYNAADVDKIRKFLNEGIYRAFDKSPKRLREKEENLWQTTHCVQMRFPWNNQQDATMQLDIAFDCEIVRALFPSAWDKFISVHGPISLQDHAIAYPNSHQYDNACFTFRGATVSQVSTILGSHIYQAMDESQLRKWEIDNFLLTTTDCITLHINRSWPHGCTICLRVGSSHGVFMATRLY</sequence>
<evidence type="ECO:0000313" key="1">
    <source>
        <dbReference type="EMBL" id="PYI11731.1"/>
    </source>
</evidence>
<protein>
    <submittedName>
        <fullName evidence="1">Uncharacterized protein</fullName>
    </submittedName>
</protein>
<dbReference type="Proteomes" id="UP000248423">
    <property type="component" value="Unassembled WGS sequence"/>
</dbReference>
<keyword evidence="2" id="KW-1185">Reference proteome</keyword>
<dbReference type="VEuPathDB" id="FungiDB:BO78DRAFT_403110"/>
<dbReference type="AlphaFoldDB" id="A0A319ER54"/>
<name>A0A319ER54_ASPSB</name>
<evidence type="ECO:0000313" key="2">
    <source>
        <dbReference type="Proteomes" id="UP000248423"/>
    </source>
</evidence>